<protein>
    <submittedName>
        <fullName evidence="1">Uncharacterized protein</fullName>
    </submittedName>
</protein>
<accession>A0A653AGQ2</accession>
<proteinExistence type="predicted"/>
<sequence length="90" mass="10265">MLSIQPAPLHKVDIFYTIRFEALAKKYPHLVSALLGGLFIGSPSGILRSVHPELRNEGRILFRHGRFQAKHVYRCPGRVSLFCDVSNHWP</sequence>
<dbReference type="AlphaFoldDB" id="A0A653AGQ2"/>
<organism evidence="1">
    <name type="scientific">Uncultured Desulfatiglans sp</name>
    <dbReference type="NCBI Taxonomy" id="1748965"/>
    <lineage>
        <taxon>Bacteria</taxon>
        <taxon>Pseudomonadati</taxon>
        <taxon>Thermodesulfobacteriota</taxon>
        <taxon>Desulfobacteria</taxon>
        <taxon>Desulfatiglandales</taxon>
        <taxon>Desulfatiglandaceae</taxon>
        <taxon>Desulfatiglans</taxon>
        <taxon>environmental samples</taxon>
    </lineage>
</organism>
<evidence type="ECO:0000313" key="1">
    <source>
        <dbReference type="EMBL" id="VBB47233.1"/>
    </source>
</evidence>
<reference evidence="1" key="1">
    <citation type="submission" date="2018-07" db="EMBL/GenBank/DDBJ databases">
        <authorList>
            <consortium name="Genoscope - CEA"/>
            <person name="William W."/>
        </authorList>
    </citation>
    <scope>NUCLEOTIDE SEQUENCE</scope>
    <source>
        <strain evidence="1">IK1</strain>
    </source>
</reference>
<dbReference type="EMBL" id="UPXX01000032">
    <property type="protein sequence ID" value="VBB47233.1"/>
    <property type="molecule type" value="Genomic_DNA"/>
</dbReference>
<name>A0A653AGQ2_UNCDX</name>
<gene>
    <name evidence="1" type="ORF">TRIP_B50203</name>
</gene>